<evidence type="ECO:0000256" key="2">
    <source>
        <dbReference type="SAM" id="Phobius"/>
    </source>
</evidence>
<sequence>MSDSNPDKPTPESDKERLAKIAASLPGEVVSREAAFPKKRQRPKARLPESVRAKIETEATEEAAKDKESDGPKAPAEKPKFKVTRSPFAPRIDQVAKSTSPMGDSWGDEEEADEPKSASKPQPEVAKKAEPAVEKKPEPIVQKKAEPEAAKPELKPLPRPMPTKLEVTRAPIKPEAQDEPKPTAAKKEGTKLTPLGAPAQLTPAAKKEEATKPAPVVEKPAAKSAEPVKLPTTVKQAGPTKLPVAVQPAAKKVEPVAGSQKPTPLPSPSSPKLSGGPSRTAPRPKAAPAPGRQVVVEEETESVSIIWVAFDAVAAVASLAFAALVFMNMGG</sequence>
<accession>A0A8J3DJF3</accession>
<evidence type="ECO:0000313" key="3">
    <source>
        <dbReference type="EMBL" id="GHC00074.1"/>
    </source>
</evidence>
<feature type="compositionally biased region" description="Basic and acidic residues" evidence="1">
    <location>
        <begin position="125"/>
        <end position="156"/>
    </location>
</feature>
<dbReference type="RefSeq" id="WP_189513641.1">
    <property type="nucleotide sequence ID" value="NZ_BMXG01000008.1"/>
</dbReference>
<dbReference type="EMBL" id="BMXG01000008">
    <property type="protein sequence ID" value="GHC00074.1"/>
    <property type="molecule type" value="Genomic_DNA"/>
</dbReference>
<gene>
    <name evidence="3" type="ORF">GCM10007047_15390</name>
</gene>
<feature type="compositionally biased region" description="Basic and acidic residues" evidence="1">
    <location>
        <begin position="1"/>
        <end position="19"/>
    </location>
</feature>
<dbReference type="AlphaFoldDB" id="A0A8J3DJF3"/>
<feature type="compositionally biased region" description="Basic and acidic residues" evidence="1">
    <location>
        <begin position="175"/>
        <end position="190"/>
    </location>
</feature>
<keyword evidence="2" id="KW-0472">Membrane</keyword>
<feature type="compositionally biased region" description="Basic and acidic residues" evidence="1">
    <location>
        <begin position="46"/>
        <end position="80"/>
    </location>
</feature>
<evidence type="ECO:0000313" key="4">
    <source>
        <dbReference type="Proteomes" id="UP000642829"/>
    </source>
</evidence>
<proteinExistence type="predicted"/>
<feature type="region of interest" description="Disordered" evidence="1">
    <location>
        <begin position="1"/>
        <end position="295"/>
    </location>
</feature>
<name>A0A8J3DJF3_9BACT</name>
<protein>
    <submittedName>
        <fullName evidence="3">Uncharacterized protein</fullName>
    </submittedName>
</protein>
<dbReference type="Proteomes" id="UP000642829">
    <property type="component" value="Unassembled WGS sequence"/>
</dbReference>
<evidence type="ECO:0000256" key="1">
    <source>
        <dbReference type="SAM" id="MobiDB-lite"/>
    </source>
</evidence>
<keyword evidence="4" id="KW-1185">Reference proteome</keyword>
<dbReference type="PRINTS" id="PR01217">
    <property type="entry name" value="PRICHEXTENSN"/>
</dbReference>
<feature type="transmembrane region" description="Helical" evidence="2">
    <location>
        <begin position="305"/>
        <end position="327"/>
    </location>
</feature>
<comment type="caution">
    <text evidence="3">The sequence shown here is derived from an EMBL/GenBank/DDBJ whole genome shotgun (WGS) entry which is preliminary data.</text>
</comment>
<organism evidence="3 4">
    <name type="scientific">Cerasicoccus arenae</name>
    <dbReference type="NCBI Taxonomy" id="424488"/>
    <lineage>
        <taxon>Bacteria</taxon>
        <taxon>Pseudomonadati</taxon>
        <taxon>Verrucomicrobiota</taxon>
        <taxon>Opitutia</taxon>
        <taxon>Puniceicoccales</taxon>
        <taxon>Cerasicoccaceae</taxon>
        <taxon>Cerasicoccus</taxon>
    </lineage>
</organism>
<reference evidence="3" key="2">
    <citation type="submission" date="2020-09" db="EMBL/GenBank/DDBJ databases">
        <authorList>
            <person name="Sun Q."/>
            <person name="Kim S."/>
        </authorList>
    </citation>
    <scope>NUCLEOTIDE SEQUENCE</scope>
    <source>
        <strain evidence="3">KCTC 12870</strain>
    </source>
</reference>
<reference evidence="3" key="1">
    <citation type="journal article" date="2014" name="Int. J. Syst. Evol. Microbiol.">
        <title>Complete genome sequence of Corynebacterium casei LMG S-19264T (=DSM 44701T), isolated from a smear-ripened cheese.</title>
        <authorList>
            <consortium name="US DOE Joint Genome Institute (JGI-PGF)"/>
            <person name="Walter F."/>
            <person name="Albersmeier A."/>
            <person name="Kalinowski J."/>
            <person name="Ruckert C."/>
        </authorList>
    </citation>
    <scope>NUCLEOTIDE SEQUENCE</scope>
    <source>
        <strain evidence="3">KCTC 12870</strain>
    </source>
</reference>
<keyword evidence="2" id="KW-1133">Transmembrane helix</keyword>
<feature type="compositionally biased region" description="Low complexity" evidence="1">
    <location>
        <begin position="270"/>
        <end position="290"/>
    </location>
</feature>
<keyword evidence="2" id="KW-0812">Transmembrane</keyword>